<dbReference type="SUPFAM" id="SSF53271">
    <property type="entry name" value="PRTase-like"/>
    <property type="match status" value="2"/>
</dbReference>
<evidence type="ECO:0000259" key="10">
    <source>
        <dbReference type="Pfam" id="PF13793"/>
    </source>
</evidence>
<name>A0ABX4MFT0_9HYPH</name>
<reference evidence="11" key="1">
    <citation type="submission" date="2017-09" db="EMBL/GenBank/DDBJ databases">
        <authorList>
            <person name="Campbell M.A."/>
            <person name="Lukasik P."/>
            <person name="Simon C."/>
            <person name="McCutcheon J.P."/>
        </authorList>
    </citation>
    <scope>NUCLEOTIDE SEQUENCE [LARGE SCALE GENOMIC DNA]</scope>
    <source>
        <strain evidence="11">MAGCAS</strain>
    </source>
</reference>
<dbReference type="Pfam" id="PF00156">
    <property type="entry name" value="Pribosyltran"/>
    <property type="match status" value="1"/>
</dbReference>
<evidence type="ECO:0000256" key="4">
    <source>
        <dbReference type="ARBA" id="ARBA00022741"/>
    </source>
</evidence>
<evidence type="ECO:0000259" key="9">
    <source>
        <dbReference type="Pfam" id="PF00156"/>
    </source>
</evidence>
<dbReference type="Gene3D" id="3.40.50.2020">
    <property type="match status" value="2"/>
</dbReference>
<evidence type="ECO:0000256" key="6">
    <source>
        <dbReference type="ARBA" id="ARBA00022840"/>
    </source>
</evidence>
<protein>
    <recommendedName>
        <fullName evidence="1">ribose-phosphate diphosphokinase</fullName>
        <ecNumber evidence="1">2.7.6.1</ecNumber>
    </recommendedName>
</protein>
<dbReference type="InterPro" id="IPR029057">
    <property type="entry name" value="PRTase-like"/>
</dbReference>
<dbReference type="SMART" id="SM01400">
    <property type="entry name" value="Pribosyltran_N"/>
    <property type="match status" value="1"/>
</dbReference>
<dbReference type="EC" id="2.7.6.1" evidence="1"/>
<comment type="similarity">
    <text evidence="8">Belongs to the ribose-phosphate pyrophosphokinase family.</text>
</comment>
<evidence type="ECO:0000313" key="12">
    <source>
        <dbReference type="Proteomes" id="UP000229707"/>
    </source>
</evidence>
<feature type="domain" description="Ribose-phosphate pyrophosphokinase N-terminal" evidence="10">
    <location>
        <begin position="1"/>
        <end position="114"/>
    </location>
</feature>
<sequence length="293" mass="32922">MKIFSSTNIKLLEQTQSYLNIKNKNVSVSRFSDGEMMVKLEEEVSNETVVLIQSLSAPTSESIIQTLFIIELIRQACAKRIVLILTYLCYARQDRRICKLSLVTSSIICKLLNNIDSVYVVEPHCPYLLTYFNVPSFEIDVSPLICEHISRNCDLDNVVLIALDHGAQKRTEKVANSLGVIQLNAIKIRSTDGLKTMLYVNKSLAGKIGIIIDDIIDTGNSARQIVNQLANDHKLNRVIMYCCHAVMSKGRPPQIDLIFSNSIPGRTAKLDISYLLSRVIKYKLMNKTGHGLF</sequence>
<evidence type="ECO:0000256" key="2">
    <source>
        <dbReference type="ARBA" id="ARBA00022679"/>
    </source>
</evidence>
<keyword evidence="4" id="KW-0547">Nucleotide-binding</keyword>
<organism evidence="11 12">
    <name type="scientific">Candidatus Hodgkinia cicadicola</name>
    <dbReference type="NCBI Taxonomy" id="573658"/>
    <lineage>
        <taxon>Bacteria</taxon>
        <taxon>Pseudomonadati</taxon>
        <taxon>Pseudomonadota</taxon>
        <taxon>Alphaproteobacteria</taxon>
        <taxon>Hyphomicrobiales</taxon>
        <taxon>Candidatus Hodgkinia</taxon>
    </lineage>
</organism>
<dbReference type="Pfam" id="PF13793">
    <property type="entry name" value="Pribosyltran_N"/>
    <property type="match status" value="1"/>
</dbReference>
<comment type="catalytic activity">
    <reaction evidence="7">
        <text>D-ribose 5-phosphate + ATP = 5-phospho-alpha-D-ribose 1-diphosphate + AMP + H(+)</text>
        <dbReference type="Rhea" id="RHEA:15609"/>
        <dbReference type="ChEBI" id="CHEBI:15378"/>
        <dbReference type="ChEBI" id="CHEBI:30616"/>
        <dbReference type="ChEBI" id="CHEBI:58017"/>
        <dbReference type="ChEBI" id="CHEBI:78346"/>
        <dbReference type="ChEBI" id="CHEBI:456215"/>
        <dbReference type="EC" id="2.7.6.1"/>
    </reaction>
</comment>
<dbReference type="GO" id="GO:0004749">
    <property type="term" value="F:ribose phosphate diphosphokinase activity"/>
    <property type="evidence" value="ECO:0007669"/>
    <property type="project" value="UniProtKB-EC"/>
</dbReference>
<dbReference type="InterPro" id="IPR000836">
    <property type="entry name" value="PRTase_dom"/>
</dbReference>
<keyword evidence="5" id="KW-0418">Kinase</keyword>
<feature type="domain" description="Phosphoribosyltransferase" evidence="9">
    <location>
        <begin position="145"/>
        <end position="261"/>
    </location>
</feature>
<evidence type="ECO:0000256" key="8">
    <source>
        <dbReference type="RuleBase" id="RU004324"/>
    </source>
</evidence>
<accession>A0ABX4MFT0</accession>
<keyword evidence="12" id="KW-1185">Reference proteome</keyword>
<keyword evidence="6" id="KW-0067">ATP-binding</keyword>
<proteinExistence type="inferred from homology"/>
<comment type="caution">
    <text evidence="11">The sequence shown here is derived from an EMBL/GenBank/DDBJ whole genome shotgun (WGS) entry which is preliminary data.</text>
</comment>
<dbReference type="InterPro" id="IPR029099">
    <property type="entry name" value="Pribosyltran_N"/>
</dbReference>
<dbReference type="EMBL" id="NXGL01000010">
    <property type="protein sequence ID" value="PIM95077.1"/>
    <property type="molecule type" value="Genomic_DNA"/>
</dbReference>
<gene>
    <name evidence="11" type="primary">prs</name>
    <name evidence="11" type="ORF">MAGCAS_98</name>
</gene>
<evidence type="ECO:0000256" key="3">
    <source>
        <dbReference type="ARBA" id="ARBA00022727"/>
    </source>
</evidence>
<evidence type="ECO:0000256" key="5">
    <source>
        <dbReference type="ARBA" id="ARBA00022777"/>
    </source>
</evidence>
<keyword evidence="2 11" id="KW-0808">Transferase</keyword>
<evidence type="ECO:0000256" key="7">
    <source>
        <dbReference type="ARBA" id="ARBA00049535"/>
    </source>
</evidence>
<dbReference type="InterPro" id="IPR005946">
    <property type="entry name" value="Rib-P_diPkinase"/>
</dbReference>
<evidence type="ECO:0000313" key="11">
    <source>
        <dbReference type="EMBL" id="PIM95077.1"/>
    </source>
</evidence>
<keyword evidence="3 8" id="KW-0545">Nucleotide biosynthesis</keyword>
<dbReference type="Proteomes" id="UP000229707">
    <property type="component" value="Unassembled WGS sequence"/>
</dbReference>
<dbReference type="NCBIfam" id="TIGR01251">
    <property type="entry name" value="ribP_PPkin"/>
    <property type="match status" value="1"/>
</dbReference>
<dbReference type="PANTHER" id="PTHR10210">
    <property type="entry name" value="RIBOSE-PHOSPHATE DIPHOSPHOKINASE FAMILY MEMBER"/>
    <property type="match status" value="1"/>
</dbReference>
<evidence type="ECO:0000256" key="1">
    <source>
        <dbReference type="ARBA" id="ARBA00013247"/>
    </source>
</evidence>
<dbReference type="PANTHER" id="PTHR10210:SF32">
    <property type="entry name" value="RIBOSE-PHOSPHATE PYROPHOSPHOKINASE 2"/>
    <property type="match status" value="1"/>
</dbReference>